<gene>
    <name evidence="16" type="ORF">PECAL_1P27920</name>
</gene>
<evidence type="ECO:0000256" key="11">
    <source>
        <dbReference type="ARBA" id="ARBA00023004"/>
    </source>
</evidence>
<dbReference type="InterPro" id="IPR013785">
    <property type="entry name" value="Aldolase_TIM"/>
</dbReference>
<dbReference type="InterPro" id="IPR040072">
    <property type="entry name" value="Methyltransferase_A"/>
</dbReference>
<evidence type="ECO:0000256" key="8">
    <source>
        <dbReference type="ARBA" id="ARBA00022691"/>
    </source>
</evidence>
<dbReference type="FunFam" id="3.20.20.70:FF:000014">
    <property type="entry name" value="Probable dual-specificity RNA methyltransferase RlmN"/>
    <property type="match status" value="1"/>
</dbReference>
<evidence type="ECO:0000256" key="10">
    <source>
        <dbReference type="ARBA" id="ARBA00022723"/>
    </source>
</evidence>
<dbReference type="AlphaFoldDB" id="A0A8J2S6J2"/>
<keyword evidence="8" id="KW-0949">S-adenosyl-L-methionine</keyword>
<name>A0A8J2S6J2_9STRA</name>
<dbReference type="GO" id="GO:0051539">
    <property type="term" value="F:4 iron, 4 sulfur cluster binding"/>
    <property type="evidence" value="ECO:0007669"/>
    <property type="project" value="UniProtKB-KW"/>
</dbReference>
<dbReference type="GO" id="GO:0008173">
    <property type="term" value="F:RNA methyltransferase activity"/>
    <property type="evidence" value="ECO:0007669"/>
    <property type="project" value="InterPro"/>
</dbReference>
<dbReference type="Proteomes" id="UP000789595">
    <property type="component" value="Unassembled WGS sequence"/>
</dbReference>
<feature type="chain" id="PRO_5035176696" description="Radical SAM core domain-containing protein" evidence="14">
    <location>
        <begin position="16"/>
        <end position="397"/>
    </location>
</feature>
<dbReference type="Gene3D" id="3.20.20.70">
    <property type="entry name" value="Aldolase class I"/>
    <property type="match status" value="1"/>
</dbReference>
<evidence type="ECO:0000256" key="9">
    <source>
        <dbReference type="ARBA" id="ARBA00022694"/>
    </source>
</evidence>
<dbReference type="InterPro" id="IPR027492">
    <property type="entry name" value="RNA_MTrfase_RlmN"/>
</dbReference>
<feature type="compositionally biased region" description="Low complexity" evidence="13">
    <location>
        <begin position="20"/>
        <end position="36"/>
    </location>
</feature>
<dbReference type="HAMAP" id="MF_01849">
    <property type="entry name" value="RNA_methyltr_RlmN"/>
    <property type="match status" value="1"/>
</dbReference>
<evidence type="ECO:0000256" key="1">
    <source>
        <dbReference type="ARBA" id="ARBA00001966"/>
    </source>
</evidence>
<comment type="subcellular location">
    <subcellularLocation>
        <location evidence="2">Cytoplasm</location>
    </subcellularLocation>
</comment>
<feature type="region of interest" description="Disordered" evidence="13">
    <location>
        <begin position="20"/>
        <end position="46"/>
    </location>
</feature>
<evidence type="ECO:0000256" key="13">
    <source>
        <dbReference type="SAM" id="MobiDB-lite"/>
    </source>
</evidence>
<keyword evidence="9" id="KW-0819">tRNA processing</keyword>
<protein>
    <recommendedName>
        <fullName evidence="15">Radical SAM core domain-containing protein</fullName>
    </recommendedName>
</protein>
<proteinExistence type="inferred from homology"/>
<dbReference type="InterPro" id="IPR048641">
    <property type="entry name" value="RlmN_N"/>
</dbReference>
<dbReference type="GO" id="GO:0030488">
    <property type="term" value="P:tRNA methylation"/>
    <property type="evidence" value="ECO:0007669"/>
    <property type="project" value="InterPro"/>
</dbReference>
<dbReference type="SFLD" id="SFLDG01062">
    <property type="entry name" value="methyltransferase_(Class_A)"/>
    <property type="match status" value="1"/>
</dbReference>
<keyword evidence="17" id="KW-1185">Reference proteome</keyword>
<evidence type="ECO:0000256" key="4">
    <source>
        <dbReference type="ARBA" id="ARBA00022490"/>
    </source>
</evidence>
<dbReference type="SUPFAM" id="SSF102114">
    <property type="entry name" value="Radical SAM enzymes"/>
    <property type="match status" value="1"/>
</dbReference>
<dbReference type="Pfam" id="PF21016">
    <property type="entry name" value="RlmN_N"/>
    <property type="match status" value="1"/>
</dbReference>
<organism evidence="16 17">
    <name type="scientific">Pelagomonas calceolata</name>
    <dbReference type="NCBI Taxonomy" id="35677"/>
    <lineage>
        <taxon>Eukaryota</taxon>
        <taxon>Sar</taxon>
        <taxon>Stramenopiles</taxon>
        <taxon>Ochrophyta</taxon>
        <taxon>Pelagophyceae</taxon>
        <taxon>Pelagomonadales</taxon>
        <taxon>Pelagomonadaceae</taxon>
        <taxon>Pelagomonas</taxon>
    </lineage>
</organism>
<dbReference type="PROSITE" id="PS51918">
    <property type="entry name" value="RADICAL_SAM"/>
    <property type="match status" value="1"/>
</dbReference>
<keyword evidence="4" id="KW-0963">Cytoplasm</keyword>
<dbReference type="InterPro" id="IPR004383">
    <property type="entry name" value="rRNA_lsu_MTrfase_RlmN/Cfr"/>
</dbReference>
<keyword evidence="7" id="KW-0808">Transferase</keyword>
<evidence type="ECO:0000313" key="16">
    <source>
        <dbReference type="EMBL" id="CAH0366308.1"/>
    </source>
</evidence>
<dbReference type="CDD" id="cd01335">
    <property type="entry name" value="Radical_SAM"/>
    <property type="match status" value="1"/>
</dbReference>
<evidence type="ECO:0000259" key="15">
    <source>
        <dbReference type="PROSITE" id="PS51918"/>
    </source>
</evidence>
<dbReference type="NCBIfam" id="TIGR00048">
    <property type="entry name" value="rRNA_mod_RlmN"/>
    <property type="match status" value="1"/>
</dbReference>
<dbReference type="OrthoDB" id="538249at2759"/>
<keyword evidence="12" id="KW-0411">Iron-sulfur</keyword>
<comment type="caution">
    <text evidence="16">The sequence shown here is derived from an EMBL/GenBank/DDBJ whole genome shotgun (WGS) entry which is preliminary data.</text>
</comment>
<dbReference type="GO" id="GO:0005737">
    <property type="term" value="C:cytoplasm"/>
    <property type="evidence" value="ECO:0007669"/>
    <property type="project" value="UniProtKB-SubCell"/>
</dbReference>
<dbReference type="SFLD" id="SFLDF00275">
    <property type="entry name" value="adenosine_C2_methyltransferase"/>
    <property type="match status" value="1"/>
</dbReference>
<dbReference type="InterPro" id="IPR058240">
    <property type="entry name" value="rSAM_sf"/>
</dbReference>
<dbReference type="PIRSF" id="PIRSF006004">
    <property type="entry name" value="CHP00048"/>
    <property type="match status" value="1"/>
</dbReference>
<evidence type="ECO:0000256" key="6">
    <source>
        <dbReference type="ARBA" id="ARBA00022603"/>
    </source>
</evidence>
<reference evidence="16" key="1">
    <citation type="submission" date="2021-11" db="EMBL/GenBank/DDBJ databases">
        <authorList>
            <consortium name="Genoscope - CEA"/>
            <person name="William W."/>
        </authorList>
    </citation>
    <scope>NUCLEOTIDE SEQUENCE</scope>
</reference>
<feature type="signal peptide" evidence="14">
    <location>
        <begin position="1"/>
        <end position="15"/>
    </location>
</feature>
<feature type="domain" description="Radical SAM core" evidence="15">
    <location>
        <begin position="148"/>
        <end position="381"/>
    </location>
</feature>
<evidence type="ECO:0000256" key="5">
    <source>
        <dbReference type="ARBA" id="ARBA00022552"/>
    </source>
</evidence>
<keyword evidence="10" id="KW-0479">Metal-binding</keyword>
<comment type="cofactor">
    <cofactor evidence="1">
        <name>[4Fe-4S] cluster</name>
        <dbReference type="ChEBI" id="CHEBI:49883"/>
    </cofactor>
</comment>
<evidence type="ECO:0000256" key="7">
    <source>
        <dbReference type="ARBA" id="ARBA00022679"/>
    </source>
</evidence>
<sequence length="397" mass="43896">MRRMALLSLATAARALSSTARRAAKPSAAKPSAAKPKVLRQKQPPGVFDVGSLDRQALETFVVDDLKQPKFRAKQLREWIYDKGIDDFTNMTNLPAKWRTDMSERGLTIGGTIAGTRAEQISQRDGTIKRAYELRDGSVIESVLMPYNDGRRTACISSQAGCGMGCTFCATGQMGFSRHLTAAEIFEQASRFSRELRRRGERLSNVVFMGMGEPLANYNNVIEAARRIHDELGVGARHITISTVGLARGIEKLADDPLPVTLAVSLHQADDESRSAIMPVNKRYDLETLLSSINNYQRKTKRRVTFEWAAIQGENDDEQAARKLGKLLKRHSVKDAHVNVIPLNPTKGFSGKKSSNVDTFCRTLQDEFRISATPRVRRGIDIDAGCGQLTTALEEGT</sequence>
<keyword evidence="5" id="KW-0698">rRNA processing</keyword>
<dbReference type="EMBL" id="CAKKNE010000001">
    <property type="protein sequence ID" value="CAH0366308.1"/>
    <property type="molecule type" value="Genomic_DNA"/>
</dbReference>
<keyword evidence="6" id="KW-0489">Methyltransferase</keyword>
<evidence type="ECO:0000256" key="3">
    <source>
        <dbReference type="ARBA" id="ARBA00022485"/>
    </source>
</evidence>
<dbReference type="SFLD" id="SFLDS00029">
    <property type="entry name" value="Radical_SAM"/>
    <property type="match status" value="1"/>
</dbReference>
<dbReference type="GO" id="GO:0070475">
    <property type="term" value="P:rRNA base methylation"/>
    <property type="evidence" value="ECO:0007669"/>
    <property type="project" value="InterPro"/>
</dbReference>
<accession>A0A8J2S6J2</accession>
<evidence type="ECO:0000256" key="12">
    <source>
        <dbReference type="ARBA" id="ARBA00023014"/>
    </source>
</evidence>
<keyword evidence="11" id="KW-0408">Iron</keyword>
<dbReference type="InterPro" id="IPR007197">
    <property type="entry name" value="rSAM"/>
</dbReference>
<evidence type="ECO:0000256" key="14">
    <source>
        <dbReference type="SAM" id="SignalP"/>
    </source>
</evidence>
<dbReference type="PANTHER" id="PTHR30544:SF5">
    <property type="entry name" value="RADICAL SAM CORE DOMAIN-CONTAINING PROTEIN"/>
    <property type="match status" value="1"/>
</dbReference>
<dbReference type="PANTHER" id="PTHR30544">
    <property type="entry name" value="23S RRNA METHYLTRANSFERASE"/>
    <property type="match status" value="1"/>
</dbReference>
<keyword evidence="3" id="KW-0004">4Fe-4S</keyword>
<dbReference type="Gene3D" id="1.10.150.530">
    <property type="match status" value="1"/>
</dbReference>
<keyword evidence="14" id="KW-0732">Signal</keyword>
<dbReference type="Pfam" id="PF04055">
    <property type="entry name" value="Radical_SAM"/>
    <property type="match status" value="1"/>
</dbReference>
<evidence type="ECO:0000313" key="17">
    <source>
        <dbReference type="Proteomes" id="UP000789595"/>
    </source>
</evidence>
<evidence type="ECO:0000256" key="2">
    <source>
        <dbReference type="ARBA" id="ARBA00004496"/>
    </source>
</evidence>
<dbReference type="GO" id="GO:0046872">
    <property type="term" value="F:metal ion binding"/>
    <property type="evidence" value="ECO:0007669"/>
    <property type="project" value="UniProtKB-KW"/>
</dbReference>